<reference evidence="6 8" key="1">
    <citation type="journal article" date="2014" name="BMC Genomics">
        <title>Genome sequence of Anopheles sinensis provides insight into genetics basis of mosquito competence for malaria parasites.</title>
        <authorList>
            <person name="Zhou D."/>
            <person name="Zhang D."/>
            <person name="Ding G."/>
            <person name="Shi L."/>
            <person name="Hou Q."/>
            <person name="Ye Y."/>
            <person name="Xu Y."/>
            <person name="Zhou H."/>
            <person name="Xiong C."/>
            <person name="Li S."/>
            <person name="Yu J."/>
            <person name="Hong S."/>
            <person name="Yu X."/>
            <person name="Zou P."/>
            <person name="Chen C."/>
            <person name="Chang X."/>
            <person name="Wang W."/>
            <person name="Lv Y."/>
            <person name="Sun Y."/>
            <person name="Ma L."/>
            <person name="Shen B."/>
            <person name="Zhu C."/>
        </authorList>
    </citation>
    <scope>NUCLEOTIDE SEQUENCE [LARGE SCALE GENOMIC DNA]</scope>
</reference>
<name>A0A084VN45_ANOSI</name>
<dbReference type="InterPro" id="IPR032104">
    <property type="entry name" value="Spaetzle"/>
</dbReference>
<proteinExistence type="predicted"/>
<feature type="compositionally biased region" description="Polar residues" evidence="4">
    <location>
        <begin position="91"/>
        <end position="101"/>
    </location>
</feature>
<dbReference type="AlphaFoldDB" id="A0A084VN45"/>
<evidence type="ECO:0000256" key="4">
    <source>
        <dbReference type="SAM" id="MobiDB-lite"/>
    </source>
</evidence>
<evidence type="ECO:0000259" key="5">
    <source>
        <dbReference type="Pfam" id="PF16077"/>
    </source>
</evidence>
<dbReference type="EMBL" id="ATLV01014687">
    <property type="status" value="NOT_ANNOTATED_CDS"/>
    <property type="molecule type" value="Genomic_DNA"/>
</dbReference>
<keyword evidence="8" id="KW-1185">Reference proteome</keyword>
<evidence type="ECO:0000256" key="2">
    <source>
        <dbReference type="ARBA" id="ARBA00023157"/>
    </source>
</evidence>
<evidence type="ECO:0000313" key="6">
    <source>
        <dbReference type="EMBL" id="KFB39389.1"/>
    </source>
</evidence>
<dbReference type="STRING" id="74873.A0A084VN45"/>
<feature type="region of interest" description="Disordered" evidence="4">
    <location>
        <begin position="26"/>
        <end position="48"/>
    </location>
</feature>
<gene>
    <name evidence="6" type="ORF">ZHAS_00006816</name>
</gene>
<dbReference type="Pfam" id="PF16077">
    <property type="entry name" value="Spaetzle"/>
    <property type="match status" value="1"/>
</dbReference>
<protein>
    <submittedName>
        <fullName evidence="6">AGAP000346-PA-like protein</fullName>
    </submittedName>
    <submittedName>
        <fullName evidence="7">Spaetzle domain-containing protein</fullName>
    </submittedName>
</protein>
<dbReference type="GO" id="GO:0021556">
    <property type="term" value="P:central nervous system formation"/>
    <property type="evidence" value="ECO:0007669"/>
    <property type="project" value="TreeGrafter"/>
</dbReference>
<dbReference type="PANTHER" id="PTHR23199:SF12">
    <property type="entry name" value="NEUROTROPHIN 1-RELATED"/>
    <property type="match status" value="1"/>
</dbReference>
<feature type="domain" description="Spaetzle" evidence="5">
    <location>
        <begin position="227"/>
        <end position="317"/>
    </location>
</feature>
<evidence type="ECO:0000256" key="3">
    <source>
        <dbReference type="ARBA" id="ARBA00023180"/>
    </source>
</evidence>
<dbReference type="GO" id="GO:0005121">
    <property type="term" value="F:Toll binding"/>
    <property type="evidence" value="ECO:0007669"/>
    <property type="project" value="TreeGrafter"/>
</dbReference>
<dbReference type="Gene3D" id="2.10.90.10">
    <property type="entry name" value="Cystine-knot cytokines"/>
    <property type="match status" value="1"/>
</dbReference>
<dbReference type="VEuPathDB" id="VectorBase:ASIS022912"/>
<dbReference type="EnsemblMetazoa" id="ASIC006816-RA">
    <property type="protein sequence ID" value="ASIC006816-PA"/>
    <property type="gene ID" value="ASIC006816"/>
</dbReference>
<dbReference type="OrthoDB" id="6359065at2759"/>
<evidence type="ECO:0000313" key="7">
    <source>
        <dbReference type="EnsemblMetazoa" id="ASIC006816-PA"/>
    </source>
</evidence>
<dbReference type="Proteomes" id="UP000030765">
    <property type="component" value="Unassembled WGS sequence"/>
</dbReference>
<keyword evidence="2" id="KW-1015">Disulfide bond</keyword>
<dbReference type="SUPFAM" id="SSF57501">
    <property type="entry name" value="Cystine-knot cytokines"/>
    <property type="match status" value="1"/>
</dbReference>
<dbReference type="GO" id="GO:0005615">
    <property type="term" value="C:extracellular space"/>
    <property type="evidence" value="ECO:0007669"/>
    <property type="project" value="UniProtKB-ARBA"/>
</dbReference>
<evidence type="ECO:0000256" key="1">
    <source>
        <dbReference type="ARBA" id="ARBA00022729"/>
    </source>
</evidence>
<dbReference type="PANTHER" id="PTHR23199">
    <property type="entry name" value="NEUROTROPHIN 1-RELATED"/>
    <property type="match status" value="1"/>
</dbReference>
<feature type="region of interest" description="Disordered" evidence="4">
    <location>
        <begin position="63"/>
        <end position="117"/>
    </location>
</feature>
<dbReference type="InterPro" id="IPR052444">
    <property type="entry name" value="Spz/Toll_ligand-like"/>
</dbReference>
<organism evidence="6">
    <name type="scientific">Anopheles sinensis</name>
    <name type="common">Mosquito</name>
    <dbReference type="NCBI Taxonomy" id="74873"/>
    <lineage>
        <taxon>Eukaryota</taxon>
        <taxon>Metazoa</taxon>
        <taxon>Ecdysozoa</taxon>
        <taxon>Arthropoda</taxon>
        <taxon>Hexapoda</taxon>
        <taxon>Insecta</taxon>
        <taxon>Pterygota</taxon>
        <taxon>Neoptera</taxon>
        <taxon>Endopterygota</taxon>
        <taxon>Diptera</taxon>
        <taxon>Nematocera</taxon>
        <taxon>Culicoidea</taxon>
        <taxon>Culicidae</taxon>
        <taxon>Anophelinae</taxon>
        <taxon>Anopheles</taxon>
    </lineage>
</organism>
<sequence length="322" mass="35696">MPSNGFFVAAADQSHQSQIVHLRLAKSTGTSGKQRSGGNGCRMPGCFDPDPGKTYKSLIRGRTEQQEAEASTGYDFDQDQKLPEVPPAFEDTTQGLPTAQHSLAPRIDEGDKSGKKNYSVPGVYRDENGKLHAVFHTVSPTPVTTPPSEHVVSHAPSNTAGTLVLRASTNVTGADVQYTVDKYPEDYPFDVVFEILELKHDAYRQIFDQDKRTEELVTRIDSPSDPYLCSSTVKAEYPTYDKSTKAYIVNVENYYQSVTYERCDTPNAVCSNVHPSKGGRLYCEQVYGEYEVLTVPKDGSKRFVKTKLKFPSCCKCRHEAAP</sequence>
<reference evidence="7" key="2">
    <citation type="submission" date="2020-05" db="UniProtKB">
        <authorList>
            <consortium name="EnsemblMetazoa"/>
        </authorList>
    </citation>
    <scope>IDENTIFICATION</scope>
</reference>
<dbReference type="GO" id="GO:0045087">
    <property type="term" value="P:innate immune response"/>
    <property type="evidence" value="ECO:0007669"/>
    <property type="project" value="TreeGrafter"/>
</dbReference>
<keyword evidence="1" id="KW-0732">Signal</keyword>
<accession>A0A084VN45</accession>
<dbReference type="GO" id="GO:0008083">
    <property type="term" value="F:growth factor activity"/>
    <property type="evidence" value="ECO:0007669"/>
    <property type="project" value="TreeGrafter"/>
</dbReference>
<dbReference type="EMBL" id="KE524978">
    <property type="protein sequence ID" value="KFB39389.1"/>
    <property type="molecule type" value="Genomic_DNA"/>
</dbReference>
<dbReference type="InterPro" id="IPR029034">
    <property type="entry name" value="Cystine-knot_cytokine"/>
</dbReference>
<dbReference type="VEuPathDB" id="VectorBase:ASIC006816"/>
<keyword evidence="3" id="KW-0325">Glycoprotein</keyword>
<evidence type="ECO:0000313" key="8">
    <source>
        <dbReference type="Proteomes" id="UP000030765"/>
    </source>
</evidence>